<dbReference type="Pfam" id="PF07686">
    <property type="entry name" value="V-set"/>
    <property type="match status" value="1"/>
</dbReference>
<evidence type="ECO:0000256" key="2">
    <source>
        <dbReference type="SAM" id="Phobius"/>
    </source>
</evidence>
<evidence type="ECO:0000256" key="3">
    <source>
        <dbReference type="SAM" id="SignalP"/>
    </source>
</evidence>
<dbReference type="HOGENOM" id="CLU_040549_2_1_1"/>
<dbReference type="GeneTree" id="ENSGT00940000160248"/>
<dbReference type="EMBL" id="AHAT01003517">
    <property type="status" value="NOT_ANNOTATED_CDS"/>
    <property type="molecule type" value="Genomic_DNA"/>
</dbReference>
<dbReference type="PANTHER" id="PTHR44969">
    <property type="entry name" value="CELL SURFACE A33 ANTIGEN"/>
    <property type="match status" value="1"/>
</dbReference>
<dbReference type="OMA" id="KPRRDEY"/>
<dbReference type="PROSITE" id="PS50835">
    <property type="entry name" value="IG_LIKE"/>
    <property type="match status" value="2"/>
</dbReference>
<dbReference type="InterPro" id="IPR003599">
    <property type="entry name" value="Ig_sub"/>
</dbReference>
<feature type="domain" description="Ig-like" evidence="4">
    <location>
        <begin position="9"/>
        <end position="134"/>
    </location>
</feature>
<keyword evidence="6" id="KW-1185">Reference proteome</keyword>
<dbReference type="GO" id="GO:0005886">
    <property type="term" value="C:plasma membrane"/>
    <property type="evidence" value="ECO:0007669"/>
    <property type="project" value="InterPro"/>
</dbReference>
<dbReference type="EMBL" id="AHAT01003516">
    <property type="status" value="NOT_ANNOTATED_CDS"/>
    <property type="molecule type" value="Genomic_DNA"/>
</dbReference>
<reference evidence="5" key="3">
    <citation type="submission" date="2025-09" db="UniProtKB">
        <authorList>
            <consortium name="Ensembl"/>
        </authorList>
    </citation>
    <scope>IDENTIFICATION</scope>
</reference>
<feature type="region of interest" description="Disordered" evidence="1">
    <location>
        <begin position="274"/>
        <end position="328"/>
    </location>
</feature>
<evidence type="ECO:0000313" key="5">
    <source>
        <dbReference type="Ensembl" id="ENSLOCP00000011823.1"/>
    </source>
</evidence>
<dbReference type="CDD" id="cd00096">
    <property type="entry name" value="Ig"/>
    <property type="match status" value="1"/>
</dbReference>
<dbReference type="PANTHER" id="PTHR44969:SF1">
    <property type="entry name" value="CELL SURFACE A33 ANTIGEN"/>
    <property type="match status" value="1"/>
</dbReference>
<keyword evidence="2" id="KW-0812">Transmembrane</keyword>
<dbReference type="Proteomes" id="UP000018468">
    <property type="component" value="Linkage group LG17"/>
</dbReference>
<feature type="transmembrane region" description="Helical" evidence="2">
    <location>
        <begin position="241"/>
        <end position="262"/>
    </location>
</feature>
<feature type="chain" id="PRO_5004868749" evidence="3">
    <location>
        <begin position="18"/>
        <end position="328"/>
    </location>
</feature>
<dbReference type="InterPro" id="IPR042474">
    <property type="entry name" value="A33"/>
</dbReference>
<name>W5MTW4_LEPOC</name>
<feature type="domain" description="Ig-like" evidence="4">
    <location>
        <begin position="141"/>
        <end position="229"/>
    </location>
</feature>
<dbReference type="SMART" id="SM00408">
    <property type="entry name" value="IGc2"/>
    <property type="match status" value="1"/>
</dbReference>
<accession>W5MTW4</accession>
<evidence type="ECO:0000313" key="6">
    <source>
        <dbReference type="Proteomes" id="UP000018468"/>
    </source>
</evidence>
<keyword evidence="2" id="KW-0472">Membrane</keyword>
<dbReference type="InterPro" id="IPR013106">
    <property type="entry name" value="Ig_V-set"/>
</dbReference>
<organism evidence="5 6">
    <name type="scientific">Lepisosteus oculatus</name>
    <name type="common">Spotted gar</name>
    <dbReference type="NCBI Taxonomy" id="7918"/>
    <lineage>
        <taxon>Eukaryota</taxon>
        <taxon>Metazoa</taxon>
        <taxon>Chordata</taxon>
        <taxon>Craniata</taxon>
        <taxon>Vertebrata</taxon>
        <taxon>Euteleostomi</taxon>
        <taxon>Actinopterygii</taxon>
        <taxon>Neopterygii</taxon>
        <taxon>Holostei</taxon>
        <taxon>Semionotiformes</taxon>
        <taxon>Lepisosteidae</taxon>
        <taxon>Lepisosteus</taxon>
    </lineage>
</organism>
<dbReference type="InterPro" id="IPR003598">
    <property type="entry name" value="Ig_sub2"/>
</dbReference>
<dbReference type="AlphaFoldDB" id="W5MTW4"/>
<evidence type="ECO:0000256" key="1">
    <source>
        <dbReference type="SAM" id="MobiDB-lite"/>
    </source>
</evidence>
<dbReference type="InParanoid" id="W5MTW4"/>
<reference evidence="6" key="1">
    <citation type="submission" date="2011-12" db="EMBL/GenBank/DDBJ databases">
        <title>The Draft Genome of Lepisosteus oculatus.</title>
        <authorList>
            <consortium name="The Broad Institute Genome Assembly &amp; Analysis Group"/>
            <consortium name="Computational R&amp;D Group"/>
            <consortium name="and Sequencing Platform"/>
            <person name="Di Palma F."/>
            <person name="Alfoldi J."/>
            <person name="Johnson J."/>
            <person name="Berlin A."/>
            <person name="Gnerre S."/>
            <person name="Jaffe D."/>
            <person name="MacCallum I."/>
            <person name="Young S."/>
            <person name="Walker B.J."/>
            <person name="Lander E.S."/>
            <person name="Lindblad-Toh K."/>
        </authorList>
    </citation>
    <scope>NUCLEOTIDE SEQUENCE [LARGE SCALE GENOMIC DNA]</scope>
</reference>
<dbReference type="SUPFAM" id="SSF48726">
    <property type="entry name" value="Immunoglobulin"/>
    <property type="match status" value="2"/>
</dbReference>
<feature type="signal peptide" evidence="3">
    <location>
        <begin position="1"/>
        <end position="17"/>
    </location>
</feature>
<dbReference type="InterPro" id="IPR007110">
    <property type="entry name" value="Ig-like_dom"/>
</dbReference>
<dbReference type="Gene3D" id="2.60.40.10">
    <property type="entry name" value="Immunoglobulins"/>
    <property type="match status" value="2"/>
</dbReference>
<dbReference type="FunCoup" id="W5MTW4">
    <property type="interactions" value="1025"/>
</dbReference>
<dbReference type="SMART" id="SM00409">
    <property type="entry name" value="IG"/>
    <property type="match status" value="2"/>
</dbReference>
<dbReference type="Ensembl" id="ENSLOCT00000011843.1">
    <property type="protein sequence ID" value="ENSLOCP00000011823.1"/>
    <property type="gene ID" value="ENSLOCG00000009679.1"/>
</dbReference>
<reference evidence="5" key="2">
    <citation type="submission" date="2025-08" db="UniProtKB">
        <authorList>
            <consortium name="Ensembl"/>
        </authorList>
    </citation>
    <scope>IDENTIFICATION</scope>
</reference>
<keyword evidence="3" id="KW-0732">Signal</keyword>
<dbReference type="STRING" id="7918.ENSLOCP00000011823"/>
<dbReference type="InterPro" id="IPR036179">
    <property type="entry name" value="Ig-like_dom_sf"/>
</dbReference>
<protein>
    <submittedName>
        <fullName evidence="5">Glycoprotein A33</fullName>
    </submittedName>
</protein>
<dbReference type="Pfam" id="PF13927">
    <property type="entry name" value="Ig_3"/>
    <property type="match status" value="1"/>
</dbReference>
<sequence length="328" mass="35693">FLYLHCLLPLVLSAAWALEVTIPKDTYDAARGGNITIPCSFKSTATNLNNMVLSWLYLTNDPNGEDNQFLTYYAATNQLDLAEEYQGRAGLKSAPVSGDSSIYINRLTMSDNGTLECRLQIPGDNKGKKAAKVNLIVLVAPSKPICKLEGTPEYGQNIKATCYSEEGSPQPTYKWQIYDVQNRPKPNPPKSTEENGILSLVNVSIDTSGFYVCTSQNRISSAICNMTVSVMPPSMNIASTAGIIGGVAAALLLVGVLAYCCCCRKKEQAQEYAMGPPEEGEYHDQGEDKQSAHNGVASYRDDVSDDGGARRGPPMVPPNKPRRDEYED</sequence>
<evidence type="ECO:0000259" key="4">
    <source>
        <dbReference type="PROSITE" id="PS50835"/>
    </source>
</evidence>
<proteinExistence type="predicted"/>
<dbReference type="Bgee" id="ENSLOCG00000009679">
    <property type="expression patterns" value="Expressed in intestine and 11 other cell types or tissues"/>
</dbReference>
<feature type="compositionally biased region" description="Basic and acidic residues" evidence="1">
    <location>
        <begin position="280"/>
        <end position="291"/>
    </location>
</feature>
<keyword evidence="2" id="KW-1133">Transmembrane helix</keyword>
<dbReference type="eggNOG" id="ENOG502QR0Y">
    <property type="taxonomic scope" value="Eukaryota"/>
</dbReference>
<dbReference type="InterPro" id="IPR013783">
    <property type="entry name" value="Ig-like_fold"/>
</dbReference>